<dbReference type="Proteomes" id="UP000792457">
    <property type="component" value="Unassembled WGS sequence"/>
</dbReference>
<dbReference type="InterPro" id="IPR001254">
    <property type="entry name" value="Trypsin_dom"/>
</dbReference>
<feature type="region of interest" description="Disordered" evidence="8">
    <location>
        <begin position="126"/>
        <end position="145"/>
    </location>
</feature>
<gene>
    <name evidence="10" type="ORF">J437_LFUL009408</name>
</gene>
<dbReference type="PANTHER" id="PTHR24276">
    <property type="entry name" value="POLYSERASE-RELATED"/>
    <property type="match status" value="1"/>
</dbReference>
<evidence type="ECO:0000313" key="10">
    <source>
        <dbReference type="EMBL" id="KAG8232309.1"/>
    </source>
</evidence>
<dbReference type="FunFam" id="2.40.10.10:FF:000036">
    <property type="entry name" value="Trypsin beta"/>
    <property type="match status" value="1"/>
</dbReference>
<dbReference type="InterPro" id="IPR050430">
    <property type="entry name" value="Peptidase_S1"/>
</dbReference>
<dbReference type="InterPro" id="IPR043504">
    <property type="entry name" value="Peptidase_S1_PA_chymotrypsin"/>
</dbReference>
<dbReference type="OrthoDB" id="10051896at2759"/>
<evidence type="ECO:0000256" key="7">
    <source>
        <dbReference type="RuleBase" id="RU363034"/>
    </source>
</evidence>
<evidence type="ECO:0000256" key="5">
    <source>
        <dbReference type="ARBA" id="ARBA00022825"/>
    </source>
</evidence>
<feature type="domain" description="Peptidase S1" evidence="9">
    <location>
        <begin position="1"/>
        <end position="191"/>
    </location>
</feature>
<dbReference type="SMART" id="SM00020">
    <property type="entry name" value="Tryp_SPc"/>
    <property type="match status" value="1"/>
</dbReference>
<dbReference type="Gene3D" id="2.40.10.10">
    <property type="entry name" value="Trypsin-like serine proteases"/>
    <property type="match status" value="1"/>
</dbReference>
<evidence type="ECO:0000256" key="3">
    <source>
        <dbReference type="ARBA" id="ARBA00022670"/>
    </source>
</evidence>
<dbReference type="PRINTS" id="PR00722">
    <property type="entry name" value="CHYMOTRYPSIN"/>
</dbReference>
<accession>A0A8K0P661</accession>
<reference evidence="10" key="1">
    <citation type="submission" date="2013-04" db="EMBL/GenBank/DDBJ databases">
        <authorList>
            <person name="Qu J."/>
            <person name="Murali S.C."/>
            <person name="Bandaranaike D."/>
            <person name="Bellair M."/>
            <person name="Blankenburg K."/>
            <person name="Chao H."/>
            <person name="Dinh H."/>
            <person name="Doddapaneni H."/>
            <person name="Downs B."/>
            <person name="Dugan-Rocha S."/>
            <person name="Elkadiri S."/>
            <person name="Gnanaolivu R.D."/>
            <person name="Hernandez B."/>
            <person name="Javaid M."/>
            <person name="Jayaseelan J.C."/>
            <person name="Lee S."/>
            <person name="Li M."/>
            <person name="Ming W."/>
            <person name="Munidasa M."/>
            <person name="Muniz J."/>
            <person name="Nguyen L."/>
            <person name="Ongeri F."/>
            <person name="Osuji N."/>
            <person name="Pu L.-L."/>
            <person name="Puazo M."/>
            <person name="Qu C."/>
            <person name="Quiroz J."/>
            <person name="Raj R."/>
            <person name="Weissenberger G."/>
            <person name="Xin Y."/>
            <person name="Zou X."/>
            <person name="Han Y."/>
            <person name="Richards S."/>
            <person name="Worley K."/>
            <person name="Muzny D."/>
            <person name="Gibbs R."/>
        </authorList>
    </citation>
    <scope>NUCLEOTIDE SEQUENCE</scope>
    <source>
        <strain evidence="10">Sampled in the wild</strain>
    </source>
</reference>
<dbReference type="CDD" id="cd00190">
    <property type="entry name" value="Tryp_SPc"/>
    <property type="match status" value="1"/>
</dbReference>
<dbReference type="PANTHER" id="PTHR24276:SF98">
    <property type="entry name" value="FI18310P1-RELATED"/>
    <property type="match status" value="1"/>
</dbReference>
<name>A0A8K0P661_LADFU</name>
<comment type="subcellular location">
    <subcellularLocation>
        <location evidence="1">Secreted</location>
        <location evidence="1">Extracellular space</location>
    </subcellularLocation>
</comment>
<keyword evidence="11" id="KW-1185">Reference proteome</keyword>
<dbReference type="Pfam" id="PF00089">
    <property type="entry name" value="Trypsin"/>
    <property type="match status" value="1"/>
</dbReference>
<evidence type="ECO:0000256" key="1">
    <source>
        <dbReference type="ARBA" id="ARBA00004239"/>
    </source>
</evidence>
<dbReference type="PROSITE" id="PS00135">
    <property type="entry name" value="TRYPSIN_SER"/>
    <property type="match status" value="1"/>
</dbReference>
<dbReference type="AlphaFoldDB" id="A0A8K0P661"/>
<keyword evidence="5 7" id="KW-0720">Serine protease</keyword>
<keyword evidence="3 7" id="KW-0645">Protease</keyword>
<evidence type="ECO:0000313" key="11">
    <source>
        <dbReference type="Proteomes" id="UP000792457"/>
    </source>
</evidence>
<keyword evidence="4 7" id="KW-0378">Hydrolase</keyword>
<evidence type="ECO:0000256" key="6">
    <source>
        <dbReference type="ARBA" id="ARBA00023157"/>
    </source>
</evidence>
<dbReference type="GO" id="GO:0004252">
    <property type="term" value="F:serine-type endopeptidase activity"/>
    <property type="evidence" value="ECO:0007669"/>
    <property type="project" value="InterPro"/>
</dbReference>
<evidence type="ECO:0000256" key="4">
    <source>
        <dbReference type="ARBA" id="ARBA00022801"/>
    </source>
</evidence>
<dbReference type="PROSITE" id="PS50240">
    <property type="entry name" value="TRYPSIN_DOM"/>
    <property type="match status" value="1"/>
</dbReference>
<dbReference type="GO" id="GO:0005576">
    <property type="term" value="C:extracellular region"/>
    <property type="evidence" value="ECO:0007669"/>
    <property type="project" value="UniProtKB-SubCell"/>
</dbReference>
<comment type="similarity">
    <text evidence="2">Belongs to the peptidase S1 family.</text>
</comment>
<evidence type="ECO:0000256" key="2">
    <source>
        <dbReference type="ARBA" id="ARBA00007664"/>
    </source>
</evidence>
<dbReference type="InterPro" id="IPR001314">
    <property type="entry name" value="Peptidase_S1A"/>
</dbReference>
<dbReference type="PROSITE" id="PS00134">
    <property type="entry name" value="TRYPSIN_HIS"/>
    <property type="match status" value="1"/>
</dbReference>
<keyword evidence="6" id="KW-1015">Disulfide bond</keyword>
<feature type="compositionally biased region" description="Gly residues" evidence="8">
    <location>
        <begin position="135"/>
        <end position="145"/>
    </location>
</feature>
<dbReference type="GO" id="GO:0006508">
    <property type="term" value="P:proteolysis"/>
    <property type="evidence" value="ECO:0007669"/>
    <property type="project" value="UniProtKB-KW"/>
</dbReference>
<dbReference type="InterPro" id="IPR018114">
    <property type="entry name" value="TRYPSIN_HIS"/>
</dbReference>
<evidence type="ECO:0000259" key="9">
    <source>
        <dbReference type="PROSITE" id="PS50240"/>
    </source>
</evidence>
<dbReference type="SUPFAM" id="SSF50494">
    <property type="entry name" value="Trypsin-like serine proteases"/>
    <property type="match status" value="1"/>
</dbReference>
<dbReference type="EMBL" id="KZ308611">
    <property type="protein sequence ID" value="KAG8232309.1"/>
    <property type="molecule type" value="Genomic_DNA"/>
</dbReference>
<dbReference type="InterPro" id="IPR009003">
    <property type="entry name" value="Peptidase_S1_PA"/>
</dbReference>
<dbReference type="InterPro" id="IPR033116">
    <property type="entry name" value="TRYPSIN_SER"/>
</dbReference>
<comment type="caution">
    <text evidence="10">The sequence shown here is derived from an EMBL/GenBank/DDBJ whole genome shotgun (WGS) entry which is preliminary data.</text>
</comment>
<evidence type="ECO:0000256" key="8">
    <source>
        <dbReference type="SAM" id="MobiDB-lite"/>
    </source>
</evidence>
<proteinExistence type="inferred from homology"/>
<organism evidence="10 11">
    <name type="scientific">Ladona fulva</name>
    <name type="common">Scarce chaser dragonfly</name>
    <name type="synonym">Libellula fulva</name>
    <dbReference type="NCBI Taxonomy" id="123851"/>
    <lineage>
        <taxon>Eukaryota</taxon>
        <taxon>Metazoa</taxon>
        <taxon>Ecdysozoa</taxon>
        <taxon>Arthropoda</taxon>
        <taxon>Hexapoda</taxon>
        <taxon>Insecta</taxon>
        <taxon>Pterygota</taxon>
        <taxon>Palaeoptera</taxon>
        <taxon>Odonata</taxon>
        <taxon>Epiprocta</taxon>
        <taxon>Anisoptera</taxon>
        <taxon>Libelluloidea</taxon>
        <taxon>Libellulidae</taxon>
        <taxon>Ladona</taxon>
    </lineage>
</organism>
<sequence length="193" mass="20826">MTAAHCVYGREYSEFSILAGTTDLHGNGSKIEAETVLPHEKYDPYDASNDIAVLKLKSPLTYSEVIQPVDLPSSVQMTPEGLVATVIGWGLTYTGGPAPTSLQYARLQTYSDEDCYRLHKNDQKPKPTNLCAGTPKGGKGQCSGDSGGPLMVNGYQAGIVSWSIKPCAHSGSPGVFTEVSYFVDWVKNRTWST</sequence>
<protein>
    <recommendedName>
        <fullName evidence="9">Peptidase S1 domain-containing protein</fullName>
    </recommendedName>
</protein>
<reference evidence="10" key="2">
    <citation type="submission" date="2017-10" db="EMBL/GenBank/DDBJ databases">
        <title>Ladona fulva Genome sequencing and assembly.</title>
        <authorList>
            <person name="Murali S."/>
            <person name="Richards S."/>
            <person name="Bandaranaike D."/>
            <person name="Bellair M."/>
            <person name="Blankenburg K."/>
            <person name="Chao H."/>
            <person name="Dinh H."/>
            <person name="Doddapaneni H."/>
            <person name="Dugan-Rocha S."/>
            <person name="Elkadiri S."/>
            <person name="Gnanaolivu R."/>
            <person name="Hernandez B."/>
            <person name="Skinner E."/>
            <person name="Javaid M."/>
            <person name="Lee S."/>
            <person name="Li M."/>
            <person name="Ming W."/>
            <person name="Munidasa M."/>
            <person name="Muniz J."/>
            <person name="Nguyen L."/>
            <person name="Hughes D."/>
            <person name="Osuji N."/>
            <person name="Pu L.-L."/>
            <person name="Puazo M."/>
            <person name="Qu C."/>
            <person name="Quiroz J."/>
            <person name="Raj R."/>
            <person name="Weissenberger G."/>
            <person name="Xin Y."/>
            <person name="Zou X."/>
            <person name="Han Y."/>
            <person name="Worley K."/>
            <person name="Muzny D."/>
            <person name="Gibbs R."/>
        </authorList>
    </citation>
    <scope>NUCLEOTIDE SEQUENCE</scope>
    <source>
        <strain evidence="10">Sampled in the wild</strain>
    </source>
</reference>